<feature type="compositionally biased region" description="Gly residues" evidence="1">
    <location>
        <begin position="78"/>
        <end position="89"/>
    </location>
</feature>
<feature type="chain" id="PRO_5035239299" description="DUF4232 domain-containing protein" evidence="2">
    <location>
        <begin position="36"/>
        <end position="249"/>
    </location>
</feature>
<reference evidence="5" key="1">
    <citation type="journal article" date="2021" name="Int. J. Syst. Evol. Microbiol.">
        <title>Actinocatenispora comari sp. nov., an endophytic actinomycete isolated from aerial parts of Comarum salesowianum.</title>
        <authorList>
            <person name="Oyunbileg N."/>
            <person name="Iizaka Y."/>
            <person name="Hamada M."/>
            <person name="Davaapurev B.O."/>
            <person name="Fukumoto A."/>
            <person name="Tsetseg B."/>
            <person name="Kato F."/>
            <person name="Tamura T."/>
            <person name="Batkhuu J."/>
            <person name="Anzai Y."/>
        </authorList>
    </citation>
    <scope>NUCLEOTIDE SEQUENCE [LARGE SCALE GENOMIC DNA]</scope>
    <source>
        <strain evidence="5">NUM-2625</strain>
    </source>
</reference>
<keyword evidence="2" id="KW-0732">Signal</keyword>
<evidence type="ECO:0000259" key="3">
    <source>
        <dbReference type="Pfam" id="PF14016"/>
    </source>
</evidence>
<organism evidence="4 5">
    <name type="scientific">Actinocatenispora comari</name>
    <dbReference type="NCBI Taxonomy" id="2807577"/>
    <lineage>
        <taxon>Bacteria</taxon>
        <taxon>Bacillati</taxon>
        <taxon>Actinomycetota</taxon>
        <taxon>Actinomycetes</taxon>
        <taxon>Micromonosporales</taxon>
        <taxon>Micromonosporaceae</taxon>
        <taxon>Actinocatenispora</taxon>
    </lineage>
</organism>
<feature type="signal peptide" evidence="2">
    <location>
        <begin position="1"/>
        <end position="35"/>
    </location>
</feature>
<evidence type="ECO:0000256" key="1">
    <source>
        <dbReference type="SAM" id="MobiDB-lite"/>
    </source>
</evidence>
<feature type="compositionally biased region" description="Low complexity" evidence="1">
    <location>
        <begin position="41"/>
        <end position="77"/>
    </location>
</feature>
<feature type="domain" description="DUF4232" evidence="3">
    <location>
        <begin position="108"/>
        <end position="239"/>
    </location>
</feature>
<dbReference type="AlphaFoldDB" id="A0A8J4A7H2"/>
<dbReference type="Pfam" id="PF14016">
    <property type="entry name" value="DUF4232"/>
    <property type="match status" value="1"/>
</dbReference>
<dbReference type="Proteomes" id="UP000614996">
    <property type="component" value="Unassembled WGS sequence"/>
</dbReference>
<accession>A0A8J4A7H2</accession>
<dbReference type="PROSITE" id="PS51257">
    <property type="entry name" value="PROKAR_LIPOPROTEIN"/>
    <property type="match status" value="1"/>
</dbReference>
<name>A0A8J4A7H2_9ACTN</name>
<sequence length="249" mass="23197">MGTRHWWSGGRAFALGAVAAAAVLLAGCGSSHDDAAGSGTGSTAGHSAHGSSSPAPSGSLHVSAGSGSAGASGSDGTSSGGTSSGGKGSATGSTAASGGGAVPASKRCRPGQLKATVRPLGAAAGTHHASIILTNTGGGCQSSGYVGLQLVSGSGGKIATSVLHDTAQRPRTVSLKAHATMYAPASWGAVATTGESQTGNCEATPQGLQVALPGASGTAHATWSYGPVCGHGAITVGPLASGSGPTAGG</sequence>
<evidence type="ECO:0000313" key="5">
    <source>
        <dbReference type="Proteomes" id="UP000614996"/>
    </source>
</evidence>
<evidence type="ECO:0000256" key="2">
    <source>
        <dbReference type="SAM" id="SignalP"/>
    </source>
</evidence>
<proteinExistence type="predicted"/>
<feature type="region of interest" description="Disordered" evidence="1">
    <location>
        <begin position="34"/>
        <end position="110"/>
    </location>
</feature>
<evidence type="ECO:0000313" key="4">
    <source>
        <dbReference type="EMBL" id="GIL26339.1"/>
    </source>
</evidence>
<keyword evidence="5" id="KW-1185">Reference proteome</keyword>
<protein>
    <recommendedName>
        <fullName evidence="3">DUF4232 domain-containing protein</fullName>
    </recommendedName>
</protein>
<dbReference type="RefSeq" id="WP_207124109.1">
    <property type="nucleotide sequence ID" value="NZ_BOPO01000021.1"/>
</dbReference>
<dbReference type="InterPro" id="IPR025326">
    <property type="entry name" value="DUF4232"/>
</dbReference>
<comment type="caution">
    <text evidence="4">The sequence shown here is derived from an EMBL/GenBank/DDBJ whole genome shotgun (WGS) entry which is preliminary data.</text>
</comment>
<gene>
    <name evidence="4" type="ORF">NUM_15930</name>
</gene>
<dbReference type="EMBL" id="BOPO01000021">
    <property type="protein sequence ID" value="GIL26339.1"/>
    <property type="molecule type" value="Genomic_DNA"/>
</dbReference>